<protein>
    <recommendedName>
        <fullName evidence="3">EAL domain-containing protein</fullName>
    </recommendedName>
</protein>
<dbReference type="KEGG" id="tti:THITH_01685"/>
<dbReference type="STRING" id="713585.THITH_01685"/>
<organism evidence="1 2">
    <name type="scientific">Thioalkalivibrio paradoxus ARh 1</name>
    <dbReference type="NCBI Taxonomy" id="713585"/>
    <lineage>
        <taxon>Bacteria</taxon>
        <taxon>Pseudomonadati</taxon>
        <taxon>Pseudomonadota</taxon>
        <taxon>Gammaproteobacteria</taxon>
        <taxon>Chromatiales</taxon>
        <taxon>Ectothiorhodospiraceae</taxon>
        <taxon>Thioalkalivibrio</taxon>
    </lineage>
</organism>
<evidence type="ECO:0000313" key="1">
    <source>
        <dbReference type="EMBL" id="AHE99850.1"/>
    </source>
</evidence>
<evidence type="ECO:0008006" key="3">
    <source>
        <dbReference type="Google" id="ProtNLM"/>
    </source>
</evidence>
<name>W0DSL7_9GAMM</name>
<dbReference type="Proteomes" id="UP000005289">
    <property type="component" value="Chromosome"/>
</dbReference>
<dbReference type="HOGENOM" id="CLU_2025703_0_0_6"/>
<evidence type="ECO:0000313" key="2">
    <source>
        <dbReference type="Proteomes" id="UP000005289"/>
    </source>
</evidence>
<gene>
    <name evidence="1" type="ORF">THITH_01685</name>
</gene>
<keyword evidence="2" id="KW-1185">Reference proteome</keyword>
<dbReference type="AlphaFoldDB" id="W0DSL7"/>
<reference evidence="1 2" key="1">
    <citation type="submission" date="2013-12" db="EMBL/GenBank/DDBJ databases">
        <authorList>
            <consortium name="DOE Joint Genome Institute"/>
            <person name="Muyzer G."/>
            <person name="Huntemann M."/>
            <person name="Han J."/>
            <person name="Chen A."/>
            <person name="Kyrpides N."/>
            <person name="Mavromatis K."/>
            <person name="Markowitz V."/>
            <person name="Palaniappan K."/>
            <person name="Ivanova N."/>
            <person name="Schaumberg A."/>
            <person name="Pati A."/>
            <person name="Liolios K."/>
            <person name="Nordberg H.P."/>
            <person name="Cantor M.N."/>
            <person name="Hua S.X."/>
            <person name="Woyke T."/>
        </authorList>
    </citation>
    <scope>NUCLEOTIDE SEQUENCE [LARGE SCALE GENOMIC DNA]</scope>
    <source>
        <strain evidence="1 2">ARh 1</strain>
    </source>
</reference>
<dbReference type="EMBL" id="CP007029">
    <property type="protein sequence ID" value="AHE99850.1"/>
    <property type="molecule type" value="Genomic_DNA"/>
</dbReference>
<sequence>MADDGLRPFPPYASFIIGGGHIGHESSLEEAVPPDAEVLAGLSAYVRNGYLVALDDFVFDESLRPLIELAHIIKIDLRALSRPALEEQVRLLRAWDVKLEVGKSGLLASRMAKASARTSGVV</sequence>
<accession>W0DSL7</accession>
<proteinExistence type="predicted"/>